<evidence type="ECO:0000313" key="1">
    <source>
        <dbReference type="EMBL" id="CAG7816050.1"/>
    </source>
</evidence>
<protein>
    <submittedName>
        <fullName evidence="1">Uncharacterized protein</fullName>
    </submittedName>
</protein>
<name>A0A8J2KKA1_9HEXA</name>
<evidence type="ECO:0000313" key="2">
    <source>
        <dbReference type="Proteomes" id="UP000708208"/>
    </source>
</evidence>
<organism evidence="1 2">
    <name type="scientific">Allacma fusca</name>
    <dbReference type="NCBI Taxonomy" id="39272"/>
    <lineage>
        <taxon>Eukaryota</taxon>
        <taxon>Metazoa</taxon>
        <taxon>Ecdysozoa</taxon>
        <taxon>Arthropoda</taxon>
        <taxon>Hexapoda</taxon>
        <taxon>Collembola</taxon>
        <taxon>Symphypleona</taxon>
        <taxon>Sminthuridae</taxon>
        <taxon>Allacma</taxon>
    </lineage>
</organism>
<sequence>MFSLPPEVEMAERKYFNFDSIKDQCVATYVQQCPYKPLEHAGVFRKEEKKIQPIGLVSKFHQGELTGPNYDPEDMRQNGNDVVKLVSDLVELCADTSCQYINDFDLSGELLIGLLIHSVADRVAHSVAGRVTHSVADRVAHLVADQVAHSFAGVIYRVVDRFSKRIAH</sequence>
<reference evidence="1" key="1">
    <citation type="submission" date="2021-06" db="EMBL/GenBank/DDBJ databases">
        <authorList>
            <person name="Hodson N. C."/>
            <person name="Mongue J. A."/>
            <person name="Jaron S. K."/>
        </authorList>
    </citation>
    <scope>NUCLEOTIDE SEQUENCE</scope>
</reference>
<gene>
    <name evidence="1" type="ORF">AFUS01_LOCUS26687</name>
</gene>
<proteinExistence type="predicted"/>
<comment type="caution">
    <text evidence="1">The sequence shown here is derived from an EMBL/GenBank/DDBJ whole genome shotgun (WGS) entry which is preliminary data.</text>
</comment>
<dbReference type="EMBL" id="CAJVCH010359534">
    <property type="protein sequence ID" value="CAG7816050.1"/>
    <property type="molecule type" value="Genomic_DNA"/>
</dbReference>
<dbReference type="AlphaFoldDB" id="A0A8J2KKA1"/>
<dbReference type="Proteomes" id="UP000708208">
    <property type="component" value="Unassembled WGS sequence"/>
</dbReference>
<keyword evidence="2" id="KW-1185">Reference proteome</keyword>
<accession>A0A8J2KKA1</accession>